<proteinExistence type="inferred from homology"/>
<reference evidence="4 5" key="1">
    <citation type="submission" date="2019-12" db="EMBL/GenBank/DDBJ databases">
        <title>Complete genome sequence of Streptococcus sp. CNU G2 isolated frome Bos taurus coreanae.</title>
        <authorList>
            <person name="Park S.Y."/>
            <person name="Kim J.H."/>
            <person name="Seo S.W."/>
        </authorList>
    </citation>
    <scope>NUCLEOTIDE SEQUENCE [LARGE SCALE GENOMIC DNA]</scope>
    <source>
        <strain evidence="4 5">CNU G2</strain>
    </source>
</reference>
<comment type="similarity">
    <text evidence="1">In the N-terminal section; belongs to the LXG family.</text>
</comment>
<feature type="domain" description="LXG" evidence="3">
    <location>
        <begin position="30"/>
        <end position="257"/>
    </location>
</feature>
<organism evidence="4 5">
    <name type="scientific">Streptococcus ruminicola</name>
    <dbReference type="NCBI Taxonomy" id="2686210"/>
    <lineage>
        <taxon>Bacteria</taxon>
        <taxon>Bacillati</taxon>
        <taxon>Bacillota</taxon>
        <taxon>Bacilli</taxon>
        <taxon>Lactobacillales</taxon>
        <taxon>Streptococcaceae</taxon>
        <taxon>Streptococcus</taxon>
    </lineage>
</organism>
<evidence type="ECO:0000259" key="3">
    <source>
        <dbReference type="PROSITE" id="PS51756"/>
    </source>
</evidence>
<dbReference type="KEGG" id="srum:GPZ88_04080"/>
<sequence>MRVTSIIVMKSYVELIFMIKFSQRCIQRERFMKIKMSEVIAQRDSLKSSISQTKSQLSSAKKKLKSAANSEALKGDVKDAIDNKITNYQVPLLTNYVNSLDVISQGYDNLISTFKSIVSENSDSAIIDTDVLQQMVDKFDSPLEQLKTSSNAINKAIDDVADIVTLTKVTTDDAISEFRGAKKVLTNTIKDMGTFNNTVFTSEAGDILDEQNTQIGSLSNLGSSSYTSKKAKDFYKKTAFKTEVKETKLVVSGKARRDQLKNELAKNLYDSKYSGYMVEQTRLEATVGSITAPYLVGKKYYKTAKKWATSAYAEYRFSEDRLGNTIIKKSEKTVDRVLDFVFGTSKTLKKKKSHSIVQYHGNKTVTKSFEKMMKTLGETDYSKEVRKSLKTIEKDGLKGVAKAKEIAKGVVRGTKSNVISEAEEAFNTKTLKNVIKATKKSGRITKGVKTAFKESNVGTALKTGSKFAKGVAVLNVVDGVVETFGNVEKNKTQAKRQGLHGAEVSASVATGFVVDAAKATVKGVASTAAATAGAAAVGAFATGVLGLTAAPVLVTGIVAVGAAIFVSNRIDKIDKSTNLTNNVKSKVNSFIKGCGDFVKGMKGWKSWT</sequence>
<evidence type="ECO:0000256" key="1">
    <source>
        <dbReference type="ARBA" id="ARBA00034117"/>
    </source>
</evidence>
<protein>
    <submittedName>
        <fullName evidence="4">Transposase</fullName>
    </submittedName>
</protein>
<evidence type="ECO:0000313" key="4">
    <source>
        <dbReference type="EMBL" id="QIM46308.1"/>
    </source>
</evidence>
<keyword evidence="2" id="KW-0812">Transmembrane</keyword>
<name>A0A6G8HZU9_9STRE</name>
<dbReference type="AlphaFoldDB" id="A0A6G8HZU9"/>
<keyword evidence="2" id="KW-1133">Transmembrane helix</keyword>
<feature type="transmembrane region" description="Helical" evidence="2">
    <location>
        <begin position="544"/>
        <end position="566"/>
    </location>
</feature>
<evidence type="ECO:0000256" key="2">
    <source>
        <dbReference type="SAM" id="Phobius"/>
    </source>
</evidence>
<accession>A0A6G8HZU9</accession>
<dbReference type="PROSITE" id="PS51756">
    <property type="entry name" value="LXG"/>
    <property type="match status" value="1"/>
</dbReference>
<dbReference type="InterPro" id="IPR006829">
    <property type="entry name" value="LXG_dom"/>
</dbReference>
<gene>
    <name evidence="4" type="ORF">GPZ88_04080</name>
</gene>
<dbReference type="Pfam" id="PF04740">
    <property type="entry name" value="LXG"/>
    <property type="match status" value="1"/>
</dbReference>
<keyword evidence="2" id="KW-0472">Membrane</keyword>
<dbReference type="EMBL" id="CP046919">
    <property type="protein sequence ID" value="QIM46308.1"/>
    <property type="molecule type" value="Genomic_DNA"/>
</dbReference>
<dbReference type="Proteomes" id="UP000503166">
    <property type="component" value="Chromosome"/>
</dbReference>
<evidence type="ECO:0000313" key="5">
    <source>
        <dbReference type="Proteomes" id="UP000503166"/>
    </source>
</evidence>